<gene>
    <name evidence="1" type="ORF">BSP38_233</name>
</gene>
<reference evidence="1 2" key="1">
    <citation type="submission" date="2018-07" db="EMBL/GenBank/DDBJ databases">
        <title>Complete nucleotide sequence of Bacillus phage BSP38.</title>
        <authorList>
            <person name="Ghosh K."/>
            <person name="Kim K.-P."/>
        </authorList>
    </citation>
    <scope>NUCLEOTIDE SEQUENCE [LARGE SCALE GENOMIC DNA]</scope>
</reference>
<proteinExistence type="predicted"/>
<organism evidence="1 2">
    <name type="scientific">Bacillus phage BSP38</name>
    <dbReference type="NCBI Taxonomy" id="2283013"/>
    <lineage>
        <taxon>Viruses</taxon>
        <taxon>Duplodnaviria</taxon>
        <taxon>Heunggongvirae</taxon>
        <taxon>Uroviricota</taxon>
        <taxon>Caudoviricetes</taxon>
        <taxon>Herelleviridae</taxon>
        <taxon>Bastillevirinae</taxon>
        <taxon>Jeonjuvirus</taxon>
        <taxon>Jeonjuvirus BSP38</taxon>
    </lineage>
</organism>
<name>A0A345MK93_BPBSP</name>
<protein>
    <submittedName>
        <fullName evidence="1">Uncharacterized protein</fullName>
    </submittedName>
</protein>
<keyword evidence="2" id="KW-1185">Reference proteome</keyword>
<evidence type="ECO:0000313" key="1">
    <source>
        <dbReference type="EMBL" id="AXH71275.1"/>
    </source>
</evidence>
<dbReference type="Proteomes" id="UP000260425">
    <property type="component" value="Segment"/>
</dbReference>
<dbReference type="EMBL" id="MH606185">
    <property type="protein sequence ID" value="AXH71275.1"/>
    <property type="molecule type" value="Genomic_DNA"/>
</dbReference>
<accession>A0A345MK93</accession>
<organismHost>
    <name type="scientific">Bacillus subtilis</name>
    <dbReference type="NCBI Taxonomy" id="1423"/>
</organismHost>
<sequence length="58" mass="7017">MNEKYITLEGYNDRTVKFSKAWLEKAVAPDTLEDFLDEYTWDDTEYLARRYLNYLGQL</sequence>
<evidence type="ECO:0000313" key="2">
    <source>
        <dbReference type="Proteomes" id="UP000260425"/>
    </source>
</evidence>